<dbReference type="InterPro" id="IPR005841">
    <property type="entry name" value="Alpha-D-phosphohexomutase_SF"/>
</dbReference>
<evidence type="ECO:0000256" key="6">
    <source>
        <dbReference type="ARBA" id="ARBA00023235"/>
    </source>
</evidence>
<dbReference type="InterPro" id="IPR005845">
    <property type="entry name" value="A-D-PHexomutase_a/b/a-II"/>
</dbReference>
<dbReference type="InterPro" id="IPR016066">
    <property type="entry name" value="A-D-PHexomutase_CS"/>
</dbReference>
<evidence type="ECO:0000256" key="7">
    <source>
        <dbReference type="RuleBase" id="RU004326"/>
    </source>
</evidence>
<keyword evidence="13" id="KW-1185">Reference proteome</keyword>
<evidence type="ECO:0000259" key="9">
    <source>
        <dbReference type="Pfam" id="PF02878"/>
    </source>
</evidence>
<dbReference type="PRINTS" id="PR00509">
    <property type="entry name" value="PGMPMM"/>
</dbReference>
<dbReference type="Pfam" id="PF02878">
    <property type="entry name" value="PGM_PMM_I"/>
    <property type="match status" value="1"/>
</dbReference>
<dbReference type="Proteomes" id="UP000290407">
    <property type="component" value="Unassembled WGS sequence"/>
</dbReference>
<dbReference type="PANTHER" id="PTHR42946:SF1">
    <property type="entry name" value="PHOSPHOGLUCOMUTASE (ALPHA-D-GLUCOSE-1,6-BISPHOSPHATE-DEPENDENT)"/>
    <property type="match status" value="1"/>
</dbReference>
<dbReference type="InterPro" id="IPR024086">
    <property type="entry name" value="GlmM_arc-type"/>
</dbReference>
<keyword evidence="6 12" id="KW-0413">Isomerase</keyword>
<dbReference type="PROSITE" id="PS00710">
    <property type="entry name" value="PGM_PMM"/>
    <property type="match status" value="1"/>
</dbReference>
<evidence type="ECO:0000313" key="12">
    <source>
        <dbReference type="EMBL" id="RYC70948.1"/>
    </source>
</evidence>
<dbReference type="PANTHER" id="PTHR42946">
    <property type="entry name" value="PHOSPHOHEXOSE MUTASE"/>
    <property type="match status" value="1"/>
</dbReference>
<dbReference type="InterPro" id="IPR005844">
    <property type="entry name" value="A-D-PHexomutase_a/b/a-I"/>
</dbReference>
<comment type="similarity">
    <text evidence="2 7">Belongs to the phosphohexose mutase family.</text>
</comment>
<dbReference type="GO" id="GO:0005975">
    <property type="term" value="P:carbohydrate metabolic process"/>
    <property type="evidence" value="ECO:0007669"/>
    <property type="project" value="InterPro"/>
</dbReference>
<sequence length="465" mass="50452">MALIKSISGIRGTIGGRSGDGLTPLDVVKFSAAFGYWLRQRNPDRPTVVIGRDARLSGEMVSRLVVGTLQGLGLNVIDLGLSTTPTVELAVTGENAAGGIILTASHNPIQWNALKLLNEAGEFISAADGAEVLAIAEAESVDFADVRKLGQYRTDTTWLAKHIELILALPLVDRDAIAKRNFRIIVDAVNSTGGLAVPMLLEALGVEQITRLHCEPTGQFAHNPEPLPENLRDIIKEMEKGSADLGIVVDPDVDRLALISEDGTPFGEEYTLVAVADYVLRSGTVGNTVSNLSSTIALREVTQRYGGQHFASAVGEVNVVEMMKAQQAVIGGEGNGGIIYPDLHFGRDALVGIALFLSYLAQTGKSASMLRRTYPNYYISKNKIELTANINVDEVLDRIQARYARNPINTIDGVKIEFDKEWVHLRKSNTEPIIRIYSESDTQATADHLASKIISDIREVISEKR</sequence>
<feature type="domain" description="Alpha-D-phosphohexomutase C-terminal" evidence="8">
    <location>
        <begin position="389"/>
        <end position="453"/>
    </location>
</feature>
<dbReference type="SUPFAM" id="SSF53738">
    <property type="entry name" value="Phosphoglucomutase, first 3 domains"/>
    <property type="match status" value="3"/>
</dbReference>
<comment type="caution">
    <text evidence="12">The sequence shown here is derived from an EMBL/GenBank/DDBJ whole genome shotgun (WGS) entry which is preliminary data.</text>
</comment>
<dbReference type="InterPro" id="IPR016055">
    <property type="entry name" value="A-D-PHexomutase_a/b/a-I/II/III"/>
</dbReference>
<evidence type="ECO:0000259" key="10">
    <source>
        <dbReference type="Pfam" id="PF02879"/>
    </source>
</evidence>
<dbReference type="GO" id="GO:0005829">
    <property type="term" value="C:cytosol"/>
    <property type="evidence" value="ECO:0007669"/>
    <property type="project" value="TreeGrafter"/>
</dbReference>
<evidence type="ECO:0000313" key="13">
    <source>
        <dbReference type="Proteomes" id="UP000290407"/>
    </source>
</evidence>
<dbReference type="InterPro" id="IPR050060">
    <property type="entry name" value="Phosphoglucosamine_mutase"/>
</dbReference>
<evidence type="ECO:0000256" key="1">
    <source>
        <dbReference type="ARBA" id="ARBA00001946"/>
    </source>
</evidence>
<accession>A0A4V1RWP1</accession>
<evidence type="ECO:0000256" key="4">
    <source>
        <dbReference type="ARBA" id="ARBA00022723"/>
    </source>
</evidence>
<dbReference type="Pfam" id="PF02879">
    <property type="entry name" value="PGM_PMM_II"/>
    <property type="match status" value="1"/>
</dbReference>
<evidence type="ECO:0000256" key="5">
    <source>
        <dbReference type="ARBA" id="ARBA00022842"/>
    </source>
</evidence>
<reference evidence="12 13" key="1">
    <citation type="submission" date="2019-01" db="EMBL/GenBank/DDBJ databases">
        <title>Spirosoma flava sp. nov., a propanil-degrading bacterium isolated from herbicide-contaminated soil.</title>
        <authorList>
            <person name="Zhang L."/>
            <person name="Jiang J.-D."/>
        </authorList>
    </citation>
    <scope>NUCLEOTIDE SEQUENCE [LARGE SCALE GENOMIC DNA]</scope>
    <source>
        <strain evidence="12 13">TY50</strain>
    </source>
</reference>
<keyword evidence="4 7" id="KW-0479">Metal-binding</keyword>
<organism evidence="12 13">
    <name type="scientific">Spirosoma sordidisoli</name>
    <dbReference type="NCBI Taxonomy" id="2502893"/>
    <lineage>
        <taxon>Bacteria</taxon>
        <taxon>Pseudomonadati</taxon>
        <taxon>Bacteroidota</taxon>
        <taxon>Cytophagia</taxon>
        <taxon>Cytophagales</taxon>
        <taxon>Cytophagaceae</taxon>
        <taxon>Spirosoma</taxon>
    </lineage>
</organism>
<dbReference type="InterPro" id="IPR005843">
    <property type="entry name" value="A-D-PHexomutase_C"/>
</dbReference>
<keyword evidence="5 7" id="KW-0460">Magnesium</keyword>
<protein>
    <submittedName>
        <fullName evidence="12">Phosphoglucosamine mutase</fullName>
        <ecNumber evidence="12">5.4.2.10</ecNumber>
    </submittedName>
</protein>
<dbReference type="GO" id="GO:0000287">
    <property type="term" value="F:magnesium ion binding"/>
    <property type="evidence" value="ECO:0007669"/>
    <property type="project" value="InterPro"/>
</dbReference>
<dbReference type="GO" id="GO:0008966">
    <property type="term" value="F:phosphoglucosamine mutase activity"/>
    <property type="evidence" value="ECO:0007669"/>
    <property type="project" value="UniProtKB-EC"/>
</dbReference>
<dbReference type="Gene3D" id="3.30.310.50">
    <property type="entry name" value="Alpha-D-phosphohexomutase, C-terminal domain"/>
    <property type="match status" value="1"/>
</dbReference>
<dbReference type="Pfam" id="PF00408">
    <property type="entry name" value="PGM_PMM_IV"/>
    <property type="match status" value="1"/>
</dbReference>
<feature type="domain" description="Alpha-D-phosphohexomutase alpha/beta/alpha" evidence="11">
    <location>
        <begin position="270"/>
        <end position="375"/>
    </location>
</feature>
<proteinExistence type="inferred from homology"/>
<feature type="domain" description="Alpha-D-phosphohexomutase alpha/beta/alpha" evidence="10">
    <location>
        <begin position="172"/>
        <end position="263"/>
    </location>
</feature>
<dbReference type="AlphaFoldDB" id="A0A4V1RWP1"/>
<feature type="domain" description="Alpha-D-phosphohexomutase alpha/beta/alpha" evidence="9">
    <location>
        <begin position="8"/>
        <end position="139"/>
    </location>
</feature>
<evidence type="ECO:0000256" key="3">
    <source>
        <dbReference type="ARBA" id="ARBA00022553"/>
    </source>
</evidence>
<evidence type="ECO:0000259" key="11">
    <source>
        <dbReference type="Pfam" id="PF02880"/>
    </source>
</evidence>
<evidence type="ECO:0000256" key="2">
    <source>
        <dbReference type="ARBA" id="ARBA00010231"/>
    </source>
</evidence>
<dbReference type="EMBL" id="SBLB01000001">
    <property type="protein sequence ID" value="RYC70948.1"/>
    <property type="molecule type" value="Genomic_DNA"/>
</dbReference>
<dbReference type="NCBIfam" id="TIGR03990">
    <property type="entry name" value="Arch_GlmM"/>
    <property type="match status" value="1"/>
</dbReference>
<dbReference type="Pfam" id="PF02880">
    <property type="entry name" value="PGM_PMM_III"/>
    <property type="match status" value="1"/>
</dbReference>
<dbReference type="GO" id="GO:0006048">
    <property type="term" value="P:UDP-N-acetylglucosamine biosynthetic process"/>
    <property type="evidence" value="ECO:0007669"/>
    <property type="project" value="TreeGrafter"/>
</dbReference>
<dbReference type="Gene3D" id="3.40.120.10">
    <property type="entry name" value="Alpha-D-Glucose-1,6-Bisphosphate, subunit A, domain 3"/>
    <property type="match status" value="3"/>
</dbReference>
<gene>
    <name evidence="12" type="primary">glmM</name>
    <name evidence="12" type="ORF">EQG79_02015</name>
</gene>
<dbReference type="SUPFAM" id="SSF55957">
    <property type="entry name" value="Phosphoglucomutase, C-terminal domain"/>
    <property type="match status" value="1"/>
</dbReference>
<comment type="cofactor">
    <cofactor evidence="1">
        <name>Mg(2+)</name>
        <dbReference type="ChEBI" id="CHEBI:18420"/>
    </cofactor>
</comment>
<dbReference type="RefSeq" id="WP_077920061.1">
    <property type="nucleotide sequence ID" value="NZ_SBLB01000001.1"/>
</dbReference>
<dbReference type="EC" id="5.4.2.10" evidence="12"/>
<dbReference type="InterPro" id="IPR005846">
    <property type="entry name" value="A-D-PHexomutase_a/b/a-III"/>
</dbReference>
<dbReference type="GO" id="GO:0009252">
    <property type="term" value="P:peptidoglycan biosynthetic process"/>
    <property type="evidence" value="ECO:0007669"/>
    <property type="project" value="TreeGrafter"/>
</dbReference>
<dbReference type="GO" id="GO:0004615">
    <property type="term" value="F:phosphomannomutase activity"/>
    <property type="evidence" value="ECO:0007669"/>
    <property type="project" value="TreeGrafter"/>
</dbReference>
<dbReference type="InterPro" id="IPR036900">
    <property type="entry name" value="A-D-PHexomutase_C_sf"/>
</dbReference>
<keyword evidence="3" id="KW-0597">Phosphoprotein</keyword>
<name>A0A4V1RWP1_9BACT</name>
<evidence type="ECO:0000259" key="8">
    <source>
        <dbReference type="Pfam" id="PF00408"/>
    </source>
</evidence>